<dbReference type="EMBL" id="MGEP01000008">
    <property type="protein sequence ID" value="OGL87466.1"/>
    <property type="molecule type" value="Genomic_DNA"/>
</dbReference>
<reference evidence="1 2" key="1">
    <citation type="journal article" date="2016" name="Nat. Commun.">
        <title>Thousands of microbial genomes shed light on interconnected biogeochemical processes in an aquifer system.</title>
        <authorList>
            <person name="Anantharaman K."/>
            <person name="Brown C.T."/>
            <person name="Hug L.A."/>
            <person name="Sharon I."/>
            <person name="Castelle C.J."/>
            <person name="Probst A.J."/>
            <person name="Thomas B.C."/>
            <person name="Singh A."/>
            <person name="Wilkins M.J."/>
            <person name="Karaoz U."/>
            <person name="Brodie E.L."/>
            <person name="Williams K.H."/>
            <person name="Hubbard S.S."/>
            <person name="Banfield J.F."/>
        </authorList>
    </citation>
    <scope>NUCLEOTIDE SEQUENCE [LARGE SCALE GENOMIC DNA]</scope>
</reference>
<gene>
    <name evidence="1" type="ORF">A3I40_02120</name>
</gene>
<dbReference type="InterPro" id="IPR023430">
    <property type="entry name" value="Pept_HybD-like_dom_sf"/>
</dbReference>
<organism evidence="1 2">
    <name type="scientific">Candidatus Uhrbacteria bacterium RIFCSPLOWO2_02_FULL_48_12</name>
    <dbReference type="NCBI Taxonomy" id="1802407"/>
    <lineage>
        <taxon>Bacteria</taxon>
        <taxon>Candidatus Uhriibacteriota</taxon>
    </lineage>
</organism>
<evidence type="ECO:0000313" key="2">
    <source>
        <dbReference type="Proteomes" id="UP000178723"/>
    </source>
</evidence>
<comment type="caution">
    <text evidence="1">The sequence shown here is derived from an EMBL/GenBank/DDBJ whole genome shotgun (WGS) entry which is preliminary data.</text>
</comment>
<protein>
    <recommendedName>
        <fullName evidence="3">Hydrogenase maturation protease</fullName>
    </recommendedName>
</protein>
<evidence type="ECO:0008006" key="3">
    <source>
        <dbReference type="Google" id="ProtNLM"/>
    </source>
</evidence>
<accession>A0A1F7VAE3</accession>
<dbReference type="AlphaFoldDB" id="A0A1F7VAE3"/>
<sequence length="133" mass="15095">MKVYIFGNEDLAEDNRAFEVAKQLRASLRGIEFIKVKPNEDLPFANEGRVIIMDTVWGIKNVEVLGNQDLDRLALSPRASVHDFDLGWQLKYLKKLGKLGEVIIIGLPMQGEIDYRLIHSIFKKLVAQDIQGS</sequence>
<dbReference type="Proteomes" id="UP000178723">
    <property type="component" value="Unassembled WGS sequence"/>
</dbReference>
<dbReference type="Gene3D" id="3.40.50.1450">
    <property type="entry name" value="HybD-like"/>
    <property type="match status" value="1"/>
</dbReference>
<name>A0A1F7VAE3_9BACT</name>
<evidence type="ECO:0000313" key="1">
    <source>
        <dbReference type="EMBL" id="OGL87466.1"/>
    </source>
</evidence>
<proteinExistence type="predicted"/>